<comment type="caution">
    <text evidence="1">The sequence shown here is derived from an EMBL/GenBank/DDBJ whole genome shotgun (WGS) entry which is preliminary data.</text>
</comment>
<protein>
    <submittedName>
        <fullName evidence="1">Putative Zn-binding protein involved in type VI secretion</fullName>
    </submittedName>
</protein>
<sequence length="59" mass="5835">MGRKFVWLGDLGTDHEGIPPTPVMAGSPTTMVDGKPMVLTGHAVNGGGVVIGSASGEGS</sequence>
<gene>
    <name evidence="1" type="ORF">FHR96_003479</name>
</gene>
<dbReference type="RefSeq" id="WP_183388949.1">
    <property type="nucleotide sequence ID" value="NZ_JACHXM010000023.1"/>
</dbReference>
<dbReference type="Proteomes" id="UP000525987">
    <property type="component" value="Unassembled WGS sequence"/>
</dbReference>
<name>A0A7W5G6V0_9GAMM</name>
<dbReference type="EMBL" id="JACHXM010000023">
    <property type="protein sequence ID" value="MBB3142579.1"/>
    <property type="molecule type" value="Genomic_DNA"/>
</dbReference>
<reference evidence="1 2" key="1">
    <citation type="submission" date="2020-08" db="EMBL/GenBank/DDBJ databases">
        <title>Genomic Encyclopedia of Type Strains, Phase III (KMG-III): the genomes of soil and plant-associated and newly described type strains.</title>
        <authorList>
            <person name="Whitman W."/>
        </authorList>
    </citation>
    <scope>NUCLEOTIDE SEQUENCE [LARGE SCALE GENOMIC DNA]</scope>
    <source>
        <strain evidence="1 2">CECT 5995</strain>
    </source>
</reference>
<dbReference type="AlphaFoldDB" id="A0A7W5G6V0"/>
<accession>A0A7W5G6V0</accession>
<evidence type="ECO:0000313" key="1">
    <source>
        <dbReference type="EMBL" id="MBB3142579.1"/>
    </source>
</evidence>
<organism evidence="1 2">
    <name type="scientific">Halomonas organivorans</name>
    <dbReference type="NCBI Taxonomy" id="257772"/>
    <lineage>
        <taxon>Bacteria</taxon>
        <taxon>Pseudomonadati</taxon>
        <taxon>Pseudomonadota</taxon>
        <taxon>Gammaproteobacteria</taxon>
        <taxon>Oceanospirillales</taxon>
        <taxon>Halomonadaceae</taxon>
        <taxon>Halomonas</taxon>
    </lineage>
</organism>
<evidence type="ECO:0000313" key="2">
    <source>
        <dbReference type="Proteomes" id="UP000525987"/>
    </source>
</evidence>
<proteinExistence type="predicted"/>
<dbReference type="Gene3D" id="2.60.200.60">
    <property type="match status" value="1"/>
</dbReference>
<keyword evidence="2" id="KW-1185">Reference proteome</keyword>